<evidence type="ECO:0000256" key="2">
    <source>
        <dbReference type="SAM" id="Phobius"/>
    </source>
</evidence>
<gene>
    <name evidence="4" type="ORF">BDQ12DRAFT_689481</name>
</gene>
<dbReference type="OrthoDB" id="2527908at2759"/>
<dbReference type="AlphaFoldDB" id="A0A5C3LN11"/>
<evidence type="ECO:0000256" key="3">
    <source>
        <dbReference type="SAM" id="SignalP"/>
    </source>
</evidence>
<feature type="chain" id="PRO_5022951482" evidence="3">
    <location>
        <begin position="28"/>
        <end position="500"/>
    </location>
</feature>
<organism evidence="4 5">
    <name type="scientific">Crucibulum laeve</name>
    <dbReference type="NCBI Taxonomy" id="68775"/>
    <lineage>
        <taxon>Eukaryota</taxon>
        <taxon>Fungi</taxon>
        <taxon>Dikarya</taxon>
        <taxon>Basidiomycota</taxon>
        <taxon>Agaricomycotina</taxon>
        <taxon>Agaricomycetes</taxon>
        <taxon>Agaricomycetidae</taxon>
        <taxon>Agaricales</taxon>
        <taxon>Agaricineae</taxon>
        <taxon>Nidulariaceae</taxon>
        <taxon>Crucibulum</taxon>
    </lineage>
</organism>
<name>A0A5C3LN11_9AGAR</name>
<sequence length="500" mass="52705">MLALNAFSSHCLSLLFVLLSFSTPTYAQTNKIFQWQFANAAVGPVLGQCVPMGIVVKPYNATGNSGVPPYYMLAFPVGGTPTTTFIGMDNSTLSFQATHPVGSQLLLSVVDSTGSAGGIPPQLFRIVPGQTSQCATPAPSSPDFTISSNITNFQDLSTCDPWGITVKGGVPPYNVTIAAVNSPVVTNVTMPFGTDVFTYINRADPGTQMIRRWASGTPIVNTIGSTNYTCPGLLTSSNTMDEIAKQKAEEGRLKKAAQKRAVIIGVTIPLVFLLLFLAPFIVWLIKRKKRLQEEQDRAPRKFEEAGGQVVTISALGNSTPSSPGSAKAAAFADMMASTASSRSASASSAGLPLSYSQNEGNTGSPTSIRNSDSAGRPGFASFPAMSIRRERSAKALEATRSSDPDYPDSSSTITRSTSAAPSTVPSTVTRSTSAAPSTVIRSMSATGGYIPQTSLQEDEVSTIVEGEVYQHRDGGAVRELPPPYADRMNRNNAESTPATA</sequence>
<dbReference type="Proteomes" id="UP000308652">
    <property type="component" value="Unassembled WGS sequence"/>
</dbReference>
<protein>
    <submittedName>
        <fullName evidence="4">Uncharacterized protein</fullName>
    </submittedName>
</protein>
<feature type="signal peptide" evidence="3">
    <location>
        <begin position="1"/>
        <end position="27"/>
    </location>
</feature>
<keyword evidence="2" id="KW-1133">Transmembrane helix</keyword>
<feature type="compositionally biased region" description="Polar residues" evidence="1">
    <location>
        <begin position="490"/>
        <end position="500"/>
    </location>
</feature>
<dbReference type="EMBL" id="ML213630">
    <property type="protein sequence ID" value="TFK34554.1"/>
    <property type="molecule type" value="Genomic_DNA"/>
</dbReference>
<keyword evidence="2" id="KW-0812">Transmembrane</keyword>
<evidence type="ECO:0000313" key="4">
    <source>
        <dbReference type="EMBL" id="TFK34554.1"/>
    </source>
</evidence>
<keyword evidence="3" id="KW-0732">Signal</keyword>
<feature type="compositionally biased region" description="Polar residues" evidence="1">
    <location>
        <begin position="354"/>
        <end position="373"/>
    </location>
</feature>
<feature type="region of interest" description="Disordered" evidence="1">
    <location>
        <begin position="473"/>
        <end position="500"/>
    </location>
</feature>
<evidence type="ECO:0000256" key="1">
    <source>
        <dbReference type="SAM" id="MobiDB-lite"/>
    </source>
</evidence>
<evidence type="ECO:0000313" key="5">
    <source>
        <dbReference type="Proteomes" id="UP000308652"/>
    </source>
</evidence>
<reference evidence="4 5" key="1">
    <citation type="journal article" date="2019" name="Nat. Ecol. Evol.">
        <title>Megaphylogeny resolves global patterns of mushroom evolution.</title>
        <authorList>
            <person name="Varga T."/>
            <person name="Krizsan K."/>
            <person name="Foldi C."/>
            <person name="Dima B."/>
            <person name="Sanchez-Garcia M."/>
            <person name="Sanchez-Ramirez S."/>
            <person name="Szollosi G.J."/>
            <person name="Szarkandi J.G."/>
            <person name="Papp V."/>
            <person name="Albert L."/>
            <person name="Andreopoulos W."/>
            <person name="Angelini C."/>
            <person name="Antonin V."/>
            <person name="Barry K.W."/>
            <person name="Bougher N.L."/>
            <person name="Buchanan P."/>
            <person name="Buyck B."/>
            <person name="Bense V."/>
            <person name="Catcheside P."/>
            <person name="Chovatia M."/>
            <person name="Cooper J."/>
            <person name="Damon W."/>
            <person name="Desjardin D."/>
            <person name="Finy P."/>
            <person name="Geml J."/>
            <person name="Haridas S."/>
            <person name="Hughes K."/>
            <person name="Justo A."/>
            <person name="Karasinski D."/>
            <person name="Kautmanova I."/>
            <person name="Kiss B."/>
            <person name="Kocsube S."/>
            <person name="Kotiranta H."/>
            <person name="LaButti K.M."/>
            <person name="Lechner B.E."/>
            <person name="Liimatainen K."/>
            <person name="Lipzen A."/>
            <person name="Lukacs Z."/>
            <person name="Mihaltcheva S."/>
            <person name="Morgado L.N."/>
            <person name="Niskanen T."/>
            <person name="Noordeloos M.E."/>
            <person name="Ohm R.A."/>
            <person name="Ortiz-Santana B."/>
            <person name="Ovrebo C."/>
            <person name="Racz N."/>
            <person name="Riley R."/>
            <person name="Savchenko A."/>
            <person name="Shiryaev A."/>
            <person name="Soop K."/>
            <person name="Spirin V."/>
            <person name="Szebenyi C."/>
            <person name="Tomsovsky M."/>
            <person name="Tulloss R.E."/>
            <person name="Uehling J."/>
            <person name="Grigoriev I.V."/>
            <person name="Vagvolgyi C."/>
            <person name="Papp T."/>
            <person name="Martin F.M."/>
            <person name="Miettinen O."/>
            <person name="Hibbett D.S."/>
            <person name="Nagy L.G."/>
        </authorList>
    </citation>
    <scope>NUCLEOTIDE SEQUENCE [LARGE SCALE GENOMIC DNA]</scope>
    <source>
        <strain evidence="4 5">CBS 166.37</strain>
    </source>
</reference>
<feature type="region of interest" description="Disordered" evidence="1">
    <location>
        <begin position="347"/>
        <end position="436"/>
    </location>
</feature>
<feature type="compositionally biased region" description="Low complexity" evidence="1">
    <location>
        <begin position="407"/>
        <end position="436"/>
    </location>
</feature>
<keyword evidence="5" id="KW-1185">Reference proteome</keyword>
<accession>A0A5C3LN11</accession>
<keyword evidence="2" id="KW-0472">Membrane</keyword>
<proteinExistence type="predicted"/>
<feature type="transmembrane region" description="Helical" evidence="2">
    <location>
        <begin position="262"/>
        <end position="285"/>
    </location>
</feature>